<feature type="transmembrane region" description="Helical" evidence="7">
    <location>
        <begin position="48"/>
        <end position="68"/>
    </location>
</feature>
<evidence type="ECO:0000256" key="7">
    <source>
        <dbReference type="SAM" id="Phobius"/>
    </source>
</evidence>
<dbReference type="InterPro" id="IPR003918">
    <property type="entry name" value="NADH_UbQ_OxRdtase"/>
</dbReference>
<feature type="transmembrane region" description="Helical" evidence="7">
    <location>
        <begin position="267"/>
        <end position="285"/>
    </location>
</feature>
<feature type="transmembrane region" description="Helical" evidence="7">
    <location>
        <begin position="388"/>
        <end position="407"/>
    </location>
</feature>
<evidence type="ECO:0000256" key="4">
    <source>
        <dbReference type="ARBA" id="ARBA00022989"/>
    </source>
</evidence>
<evidence type="ECO:0000313" key="10">
    <source>
        <dbReference type="Proteomes" id="UP000478417"/>
    </source>
</evidence>
<accession>A0A6B2M2T5</accession>
<dbReference type="NCBIfam" id="TIGR01972">
    <property type="entry name" value="NDH_I_M"/>
    <property type="match status" value="1"/>
</dbReference>
<dbReference type="GO" id="GO:0048039">
    <property type="term" value="F:ubiquinone binding"/>
    <property type="evidence" value="ECO:0007669"/>
    <property type="project" value="TreeGrafter"/>
</dbReference>
<dbReference type="PANTHER" id="PTHR43507:SF4">
    <property type="entry name" value="PROTON-TRANSLOCATING NADH-QUINONE OXIDOREDUCTASE, CHAIN M"/>
    <property type="match status" value="1"/>
</dbReference>
<dbReference type="PANTHER" id="PTHR43507">
    <property type="entry name" value="NADH-UBIQUINONE OXIDOREDUCTASE CHAIN 4"/>
    <property type="match status" value="1"/>
</dbReference>
<evidence type="ECO:0000259" key="8">
    <source>
        <dbReference type="Pfam" id="PF00361"/>
    </source>
</evidence>
<feature type="transmembrane region" description="Helical" evidence="7">
    <location>
        <begin position="225"/>
        <end position="246"/>
    </location>
</feature>
<feature type="transmembrane region" description="Helical" evidence="7">
    <location>
        <begin position="427"/>
        <end position="451"/>
    </location>
</feature>
<gene>
    <name evidence="9" type="ORF">G0Q06_08180</name>
</gene>
<dbReference type="GO" id="GO:0042773">
    <property type="term" value="P:ATP synthesis coupled electron transport"/>
    <property type="evidence" value="ECO:0007669"/>
    <property type="project" value="InterPro"/>
</dbReference>
<feature type="transmembrane region" description="Helical" evidence="7">
    <location>
        <begin position="151"/>
        <end position="171"/>
    </location>
</feature>
<comment type="similarity">
    <text evidence="2">Belongs to the complex I subunit 4 family.</text>
</comment>
<organism evidence="9 10">
    <name type="scientific">Oceanipulchritudo coccoides</name>
    <dbReference type="NCBI Taxonomy" id="2706888"/>
    <lineage>
        <taxon>Bacteria</taxon>
        <taxon>Pseudomonadati</taxon>
        <taxon>Verrucomicrobiota</taxon>
        <taxon>Opitutia</taxon>
        <taxon>Puniceicoccales</taxon>
        <taxon>Oceanipulchritudinaceae</taxon>
        <taxon>Oceanipulchritudo</taxon>
    </lineage>
</organism>
<feature type="transmembrane region" description="Helical" evidence="7">
    <location>
        <begin position="102"/>
        <end position="120"/>
    </location>
</feature>
<sequence length="518" mass="55261">MCDFFRTIGESYPVLHSYLVIFAIAIPLIMALSLAVSGKLPASVVKVSGILGFLVPGLISLWLAGVYLSSGYNGLYAFPVIADLGLEQFGIRLHLGLNGLALPFYVLSGIVGLAAGLYAVQSGVERLRLMLILLLIMQAGLMGVFSSVDILFFYFFHEFALIPTFVMIAIWGRSGRRAVALEVTIYLTLGAMITLAGLIALYIFSGASDFNMIALRDAVVAAPRQGTIFGLLLIGFGVLVSLFPFHTWAPRAYATAPAPAAMLHAGVLKKFGLYGLIQIAYPILPQGVADWAPLLLILALGNVLIIGFVTMAQRDLKLMLGNASVMHMGYAFLGLYAYSSIGIGAAVLMLFAHGLSVALLFLLADVVEKRGGTCDMEEIGGLGQKAPVLMSLFVAAMLASIGLPGFANFWGELGIFVSLFATATPWALYLALIGILISAIYGLRAIASVFFGEEKGELSGGDISWREKIPALLLLAFLLLIGIWPKLLSDPVNESVTRTFADSAPTMVVPSGEFSLTK</sequence>
<keyword evidence="4 7" id="KW-1133">Transmembrane helix</keyword>
<dbReference type="AlphaFoldDB" id="A0A6B2M2T5"/>
<keyword evidence="9" id="KW-0560">Oxidoreductase</keyword>
<feature type="domain" description="NADH:quinone oxidoreductase/Mrp antiporter transmembrane" evidence="8">
    <location>
        <begin position="148"/>
        <end position="438"/>
    </location>
</feature>
<keyword evidence="5 7" id="KW-0472">Membrane</keyword>
<keyword evidence="10" id="KW-1185">Reference proteome</keyword>
<evidence type="ECO:0000256" key="5">
    <source>
        <dbReference type="ARBA" id="ARBA00023136"/>
    </source>
</evidence>
<dbReference type="GO" id="GO:0008137">
    <property type="term" value="F:NADH dehydrogenase (ubiquinone) activity"/>
    <property type="evidence" value="ECO:0007669"/>
    <property type="project" value="InterPro"/>
</dbReference>
<evidence type="ECO:0000313" key="9">
    <source>
        <dbReference type="EMBL" id="NDV62424.1"/>
    </source>
</evidence>
<dbReference type="Proteomes" id="UP000478417">
    <property type="component" value="Unassembled WGS sequence"/>
</dbReference>
<evidence type="ECO:0000256" key="6">
    <source>
        <dbReference type="RuleBase" id="RU000320"/>
    </source>
</evidence>
<comment type="caution">
    <text evidence="9">The sequence shown here is derived from an EMBL/GenBank/DDBJ whole genome shotgun (WGS) entry which is preliminary data.</text>
</comment>
<feature type="transmembrane region" description="Helical" evidence="7">
    <location>
        <begin position="15"/>
        <end position="36"/>
    </location>
</feature>
<evidence type="ECO:0000256" key="1">
    <source>
        <dbReference type="ARBA" id="ARBA00004127"/>
    </source>
</evidence>
<dbReference type="InterPro" id="IPR001750">
    <property type="entry name" value="ND/Mrp_TM"/>
</dbReference>
<dbReference type="GO" id="GO:0015990">
    <property type="term" value="P:electron transport coupled proton transport"/>
    <property type="evidence" value="ECO:0007669"/>
    <property type="project" value="TreeGrafter"/>
</dbReference>
<evidence type="ECO:0000256" key="3">
    <source>
        <dbReference type="ARBA" id="ARBA00022692"/>
    </source>
</evidence>
<comment type="subcellular location">
    <subcellularLocation>
        <location evidence="1">Endomembrane system</location>
        <topology evidence="1">Multi-pass membrane protein</topology>
    </subcellularLocation>
    <subcellularLocation>
        <location evidence="6">Membrane</location>
        <topology evidence="6">Multi-pass membrane protein</topology>
    </subcellularLocation>
</comment>
<dbReference type="GO" id="GO:0012505">
    <property type="term" value="C:endomembrane system"/>
    <property type="evidence" value="ECO:0007669"/>
    <property type="project" value="UniProtKB-SubCell"/>
</dbReference>
<feature type="transmembrane region" description="Helical" evidence="7">
    <location>
        <begin position="343"/>
        <end position="367"/>
    </location>
</feature>
<feature type="transmembrane region" description="Helical" evidence="7">
    <location>
        <begin position="183"/>
        <end position="205"/>
    </location>
</feature>
<proteinExistence type="inferred from homology"/>
<evidence type="ECO:0000256" key="2">
    <source>
        <dbReference type="ARBA" id="ARBA00009025"/>
    </source>
</evidence>
<protein>
    <submittedName>
        <fullName evidence="9">NADH-quinone oxidoreductase subunit M</fullName>
        <ecNumber evidence="9">1.6.5.-</ecNumber>
    </submittedName>
</protein>
<name>A0A6B2M2T5_9BACT</name>
<dbReference type="EMBL" id="JAAGNX010000002">
    <property type="protein sequence ID" value="NDV62424.1"/>
    <property type="molecule type" value="Genomic_DNA"/>
</dbReference>
<feature type="transmembrane region" description="Helical" evidence="7">
    <location>
        <begin position="291"/>
        <end position="311"/>
    </location>
</feature>
<dbReference type="PRINTS" id="PR01437">
    <property type="entry name" value="NUOXDRDTASE4"/>
</dbReference>
<feature type="transmembrane region" description="Helical" evidence="7">
    <location>
        <begin position="471"/>
        <end position="488"/>
    </location>
</feature>
<reference evidence="9 10" key="1">
    <citation type="submission" date="2020-02" db="EMBL/GenBank/DDBJ databases">
        <title>Albibacoteraceae fam. nov., the first described family within the subdivision 4 Verrucomicrobia.</title>
        <authorList>
            <person name="Xi F."/>
        </authorList>
    </citation>
    <scope>NUCLEOTIDE SEQUENCE [LARGE SCALE GENOMIC DNA]</scope>
    <source>
        <strain evidence="9 10">CK1056</strain>
    </source>
</reference>
<feature type="transmembrane region" description="Helical" evidence="7">
    <location>
        <begin position="127"/>
        <end position="145"/>
    </location>
</feature>
<dbReference type="Pfam" id="PF00361">
    <property type="entry name" value="Proton_antipo_M"/>
    <property type="match status" value="1"/>
</dbReference>
<dbReference type="EC" id="1.6.5.-" evidence="9"/>
<dbReference type="GO" id="GO:0016020">
    <property type="term" value="C:membrane"/>
    <property type="evidence" value="ECO:0007669"/>
    <property type="project" value="UniProtKB-SubCell"/>
</dbReference>
<dbReference type="GO" id="GO:0003954">
    <property type="term" value="F:NADH dehydrogenase activity"/>
    <property type="evidence" value="ECO:0007669"/>
    <property type="project" value="TreeGrafter"/>
</dbReference>
<keyword evidence="3 6" id="KW-0812">Transmembrane</keyword>
<dbReference type="InterPro" id="IPR010227">
    <property type="entry name" value="NADH_Q_OxRdtase_chainM/4"/>
</dbReference>
<feature type="transmembrane region" description="Helical" evidence="7">
    <location>
        <begin position="318"/>
        <end position="337"/>
    </location>
</feature>